<feature type="region of interest" description="Disordered" evidence="1">
    <location>
        <begin position="286"/>
        <end position="307"/>
    </location>
</feature>
<feature type="compositionally biased region" description="Low complexity" evidence="1">
    <location>
        <begin position="536"/>
        <end position="545"/>
    </location>
</feature>
<feature type="region of interest" description="Disordered" evidence="1">
    <location>
        <begin position="733"/>
        <end position="764"/>
    </location>
</feature>
<feature type="compositionally biased region" description="Polar residues" evidence="1">
    <location>
        <begin position="947"/>
        <end position="956"/>
    </location>
</feature>
<feature type="compositionally biased region" description="Low complexity" evidence="1">
    <location>
        <begin position="688"/>
        <end position="700"/>
    </location>
</feature>
<feature type="compositionally biased region" description="Low complexity" evidence="1">
    <location>
        <begin position="1259"/>
        <end position="1270"/>
    </location>
</feature>
<proteinExistence type="predicted"/>
<feature type="region of interest" description="Disordered" evidence="1">
    <location>
        <begin position="1241"/>
        <end position="1288"/>
    </location>
</feature>
<feature type="compositionally biased region" description="Polar residues" evidence="1">
    <location>
        <begin position="1"/>
        <end position="17"/>
    </location>
</feature>
<feature type="region of interest" description="Disordered" evidence="1">
    <location>
        <begin position="1"/>
        <end position="38"/>
    </location>
</feature>
<feature type="region of interest" description="Disordered" evidence="1">
    <location>
        <begin position="849"/>
        <end position="956"/>
    </location>
</feature>
<feature type="compositionally biased region" description="Polar residues" evidence="1">
    <location>
        <begin position="653"/>
        <end position="663"/>
    </location>
</feature>
<comment type="caution">
    <text evidence="2">The sequence shown here is derived from an EMBL/GenBank/DDBJ whole genome shotgun (WGS) entry which is preliminary data.</text>
</comment>
<keyword evidence="3" id="KW-1185">Reference proteome</keyword>
<feature type="compositionally biased region" description="Basic and acidic residues" evidence="1">
    <location>
        <begin position="481"/>
        <end position="506"/>
    </location>
</feature>
<name>A0ABQ7H692_DUNSA</name>
<sequence length="1323" mass="139561">MGSIQEDTNTKLAQPTSFRPGRCALTPPDGAAKQPQPSNMFLRGSIFSKSSRTSIFKAQSRTSLAQCRQSRCSNRLAADRKHSKICRSSSIKAQGRFSYRRPSVTYTQHLPESLAGWEKSKQAVTQAFMTTLSAGLWAGSSDGSVDLHAAHVAACRKAKEEQSEQAVQKILKERQARKTSIFRRVEAVTANDADWHCNLVEDLGPLSHRVQPRKKTPVWERLARNKPRMKLAKKSVRLSLFRANLPDLNAEQRARVDTEMQRVMATFLGVPKADPRVKAPGDIVSGASKEHTAEGGWHGVTAPPAGALNATDAASQMAAPLQRKQLTALSRKSRLGALMSRALGAKQAQKALGKGSQAKAATKQRQKGAQRGGAKPKAARRSRAVLVLSKKEVGAAVKRATFMSSALEPGQAQLGVGRQTSSRVKGQGQNDGFESAPRSSMAFKTPRRSTFAARNAERMGQLLHMGSRLDAMLAAMDAKRPAKMEDSGNKKVHECSDVDIGIDDHSNGMSTGGAAAEEEEWEEYCEGLSHEGAGKQGSSSKGSAGSEDEGGEGKEEEEEEEEEEEKEEDIFASLPPSLRPAQTIAHDQGVLEEQQREQHEQGQQQKSEEEQDHRQQQEHEQQQEHKQQQQQGQEQLQQQEQDQQQHTHVMGLNNDQMRQQKYATGQRKVPHPPSVLQRLDSKTDKSKLQSPKAAAAQKQKGTPVCPSSEEAEPGGALGAGGSAAYVDIKKKTLAGQKPEAKPVENVPTASSLESDGSKGEGTVAGLDEKGILHEQHHEHQPRLRRSFTWTCSNADPHLCEDEVDGRIGGCNEASALSLSSSGAASKNAAGAAALLLPLPYALPATKSCAVSTGFPSSPPPSTLPPILPSPRSAPHLPHVRRAGSSPGMHLKAESCSSAGARIPKIEDAASGSPSNRGPQLPSNGSRSIQAWGAPAPERGVNAAGDASSLSPNAASHQNPVFSLDAVHTNSAHSTEAAHAKGGTWHTYSATGSPRLGGSAMATGTGLLPQVYAPSSSQPTRAACWTPEAQKLRSYLYGDSSSAFQTNGMHCNALCTATSSTVKEGHACRSGASDPGKCWGGNAPLVGEGAMTCVAASAHRDGTAFEIYVAGRRGGAAFEQGKAGQRGGAAFANGAAGQRGGAACANGAAGQRGGAACANGAAWHRGGTASGNGVVAWHGGSTACESAAALNGAVDGAAAQKHGCSSEPTSSGSGGVLGYITMQSRVVSGDASPPTRRAIQVVNPRLPTPFSQRDHKHLLPHLPSSFPLSSKAQPNSSTSTSASQYPAAANGALHQGAQRGFQGAGMARMTAGFDWNNRRRRQNS</sequence>
<protein>
    <submittedName>
        <fullName evidence="2">Uncharacterized protein</fullName>
    </submittedName>
</protein>
<feature type="compositionally biased region" description="Low complexity" evidence="1">
    <location>
        <begin position="628"/>
        <end position="646"/>
    </location>
</feature>
<dbReference type="EMBL" id="MU069464">
    <property type="protein sequence ID" value="KAF5842321.1"/>
    <property type="molecule type" value="Genomic_DNA"/>
</dbReference>
<feature type="compositionally biased region" description="Acidic residues" evidence="1">
    <location>
        <begin position="516"/>
        <end position="525"/>
    </location>
</feature>
<feature type="compositionally biased region" description="Polar residues" evidence="1">
    <location>
        <begin position="1271"/>
        <end position="1283"/>
    </location>
</feature>
<feature type="compositionally biased region" description="Pro residues" evidence="1">
    <location>
        <begin position="856"/>
        <end position="868"/>
    </location>
</feature>
<feature type="region of interest" description="Disordered" evidence="1">
    <location>
        <begin position="348"/>
        <end position="383"/>
    </location>
</feature>
<feature type="compositionally biased region" description="Acidic residues" evidence="1">
    <location>
        <begin position="546"/>
        <end position="570"/>
    </location>
</feature>
<evidence type="ECO:0000313" key="2">
    <source>
        <dbReference type="EMBL" id="KAF5842321.1"/>
    </source>
</evidence>
<feature type="compositionally biased region" description="Polar residues" evidence="1">
    <location>
        <begin position="418"/>
        <end position="432"/>
    </location>
</feature>
<gene>
    <name evidence="2" type="ORF">DUNSADRAFT_7974</name>
</gene>
<dbReference type="Proteomes" id="UP000815325">
    <property type="component" value="Unassembled WGS sequence"/>
</dbReference>
<feature type="compositionally biased region" description="Polar residues" evidence="1">
    <location>
        <begin position="911"/>
        <end position="928"/>
    </location>
</feature>
<accession>A0ABQ7H692</accession>
<feature type="region of interest" description="Disordered" evidence="1">
    <location>
        <begin position="414"/>
        <end position="449"/>
    </location>
</feature>
<evidence type="ECO:0000256" key="1">
    <source>
        <dbReference type="SAM" id="MobiDB-lite"/>
    </source>
</evidence>
<organism evidence="2 3">
    <name type="scientific">Dunaliella salina</name>
    <name type="common">Green alga</name>
    <name type="synonym">Protococcus salinus</name>
    <dbReference type="NCBI Taxonomy" id="3046"/>
    <lineage>
        <taxon>Eukaryota</taxon>
        <taxon>Viridiplantae</taxon>
        <taxon>Chlorophyta</taxon>
        <taxon>core chlorophytes</taxon>
        <taxon>Chlorophyceae</taxon>
        <taxon>CS clade</taxon>
        <taxon>Chlamydomonadales</taxon>
        <taxon>Dunaliellaceae</taxon>
        <taxon>Dunaliella</taxon>
    </lineage>
</organism>
<feature type="compositionally biased region" description="Basic and acidic residues" evidence="1">
    <location>
        <begin position="593"/>
        <end position="627"/>
    </location>
</feature>
<evidence type="ECO:0000313" key="3">
    <source>
        <dbReference type="Proteomes" id="UP000815325"/>
    </source>
</evidence>
<feature type="region of interest" description="Disordered" evidence="1">
    <location>
        <begin position="481"/>
        <end position="721"/>
    </location>
</feature>
<reference evidence="2" key="1">
    <citation type="submission" date="2017-08" db="EMBL/GenBank/DDBJ databases">
        <authorList>
            <person name="Polle J.E."/>
            <person name="Barry K."/>
            <person name="Cushman J."/>
            <person name="Schmutz J."/>
            <person name="Tran D."/>
            <person name="Hathwaick L.T."/>
            <person name="Yim W.C."/>
            <person name="Jenkins J."/>
            <person name="Mckie-Krisberg Z.M."/>
            <person name="Prochnik S."/>
            <person name="Lindquist E."/>
            <person name="Dockter R.B."/>
            <person name="Adam C."/>
            <person name="Molina H."/>
            <person name="Bunkerborg J."/>
            <person name="Jin E."/>
            <person name="Buchheim M."/>
            <person name="Magnuson J."/>
        </authorList>
    </citation>
    <scope>NUCLEOTIDE SEQUENCE</scope>
    <source>
        <strain evidence="2">CCAP 19/18</strain>
    </source>
</reference>